<reference evidence="1" key="1">
    <citation type="submission" date="2022-11" db="EMBL/GenBank/DDBJ databases">
        <title>Centuries of genome instability and evolution in soft-shell clam transmissible cancer (bioRxiv).</title>
        <authorList>
            <person name="Hart S.F.M."/>
            <person name="Yonemitsu M.A."/>
            <person name="Giersch R.M."/>
            <person name="Beal B.F."/>
            <person name="Arriagada G."/>
            <person name="Davis B.W."/>
            <person name="Ostrander E.A."/>
            <person name="Goff S.P."/>
            <person name="Metzger M.J."/>
        </authorList>
    </citation>
    <scope>NUCLEOTIDE SEQUENCE</scope>
    <source>
        <strain evidence="1">MELC-2E11</strain>
        <tissue evidence="1">Siphon/mantle</tissue>
    </source>
</reference>
<organism evidence="1 2">
    <name type="scientific">Mya arenaria</name>
    <name type="common">Soft-shell clam</name>
    <dbReference type="NCBI Taxonomy" id="6604"/>
    <lineage>
        <taxon>Eukaryota</taxon>
        <taxon>Metazoa</taxon>
        <taxon>Spiralia</taxon>
        <taxon>Lophotrochozoa</taxon>
        <taxon>Mollusca</taxon>
        <taxon>Bivalvia</taxon>
        <taxon>Autobranchia</taxon>
        <taxon>Heteroconchia</taxon>
        <taxon>Euheterodonta</taxon>
        <taxon>Imparidentia</taxon>
        <taxon>Neoheterodontei</taxon>
        <taxon>Myida</taxon>
        <taxon>Myoidea</taxon>
        <taxon>Myidae</taxon>
        <taxon>Mya</taxon>
    </lineage>
</organism>
<evidence type="ECO:0000313" key="1">
    <source>
        <dbReference type="EMBL" id="WAR25957.1"/>
    </source>
</evidence>
<sequence>MTYACAVVIIRYGYAQNCTFYLKDDGEVDFGGILSKLVSNRLDISGERVDGFFITDSISIFDDETLDDFKLPCSPDLEDSDNEEEEVLFVSSEMLFLSSGLKFNN</sequence>
<name>A0ABY7FUY5_MYAAR</name>
<accession>A0ABY7FUY5</accession>
<dbReference type="EMBL" id="CP111025">
    <property type="protein sequence ID" value="WAR25957.1"/>
    <property type="molecule type" value="Genomic_DNA"/>
</dbReference>
<dbReference type="Proteomes" id="UP001164746">
    <property type="component" value="Chromosome 14"/>
</dbReference>
<protein>
    <submittedName>
        <fullName evidence="1">Uncharacterized protein</fullName>
    </submittedName>
</protein>
<gene>
    <name evidence="1" type="ORF">MAR_011661</name>
</gene>
<keyword evidence="2" id="KW-1185">Reference proteome</keyword>
<proteinExistence type="predicted"/>
<evidence type="ECO:0000313" key="2">
    <source>
        <dbReference type="Proteomes" id="UP001164746"/>
    </source>
</evidence>